<reference evidence="7" key="1">
    <citation type="submission" date="2025-08" db="UniProtKB">
        <authorList>
            <consortium name="Ensembl"/>
        </authorList>
    </citation>
    <scope>IDENTIFICATION</scope>
</reference>
<dbReference type="Gene3D" id="2.40.70.10">
    <property type="entry name" value="Acid Proteases"/>
    <property type="match status" value="1"/>
</dbReference>
<dbReference type="AlphaFoldDB" id="A0A8C6XV86"/>
<dbReference type="GO" id="GO:0008270">
    <property type="term" value="F:zinc ion binding"/>
    <property type="evidence" value="ECO:0007669"/>
    <property type="project" value="UniProtKB-KW"/>
</dbReference>
<sequence>GSVKGESVSKRGRYKSGCAYFVNSVHDKVRTNQDSCLCCGWTHGSLCGCWCQVPYLLGEGKGRQNILSRTTKDSNHLLLKMDQQQQQQQQLHQLQAENNDLQQQVGQLTAQLALLNAPAALTPPPRRKCPVAVPDKFSGQPEMFPAFMGQCQLFMAMRPEDFPDDRARVGFVISLLSGSAARWATPLLVQNSPLLMDYQGFWQHMPRCIKDLRQGKRPLQDYIAEFRLLCMDSTWNDAALLDAFQDGLSDELQDELVRVEAPPTLDTLVVQCLCIDAHLQRQKTRRPVQESPSVSVPPRPAPTVPRVTPSFMTTAAEPMELGAARTRLTTQEQTRRHQGGLCLYCGEPGHFAVSCPRKQRGALRPVPESRHDQPGNRAGPTWGETLGQASTKPLPDCTAVDSGPPRHLILDTQVFLSNQSKGIQAHALVDSGATTNFMDQVFVAHFKVPLDPVDPLMRVETIDGRELIAGPIKFTIQPLRLTIGAHEEAIRFYVTADLHFPMVLGMAWLRTHDPQVAWSWNAISFPSLQCVDHIRHTCAGQDVSTPVISLPPELTDFADVFSENEADRLPLHRPYNCPVDLLPNASLPVGRLYSMSEPELAALRDFLDKNLARGFIWPLSSPLAAPVLFVKKKTGDLRLCCDYRRLNAITVRNRYPLPLIPELMERLREAAVFTKLDLRGAYNLVRIREGDEWKTAFGTRYGHFEYTVMPFGLTNRNLLSPMSPHWPMEGGVEQYRNSLANNKWQLLRKHEFTPGKREGVRKNLRVVLP</sequence>
<reference evidence="7" key="2">
    <citation type="submission" date="2025-09" db="UniProtKB">
        <authorList>
            <consortium name="Ensembl"/>
        </authorList>
    </citation>
    <scope>IDENTIFICATION</scope>
</reference>
<dbReference type="OrthoDB" id="8000983at2759"/>
<dbReference type="CDD" id="cd00303">
    <property type="entry name" value="retropepsin_like"/>
    <property type="match status" value="1"/>
</dbReference>
<dbReference type="Ensembl" id="ENSNNAT00000021339.1">
    <property type="protein sequence ID" value="ENSNNAP00000020342.1"/>
    <property type="gene ID" value="ENSNNAG00000013495.1"/>
</dbReference>
<dbReference type="PROSITE" id="PS50158">
    <property type="entry name" value="ZF_CCHC"/>
    <property type="match status" value="1"/>
</dbReference>
<dbReference type="EC" id="3.1.26.4" evidence="2"/>
<feature type="region of interest" description="Disordered" evidence="5">
    <location>
        <begin position="284"/>
        <end position="306"/>
    </location>
</feature>
<dbReference type="GeneTree" id="ENSGT00950000183173"/>
<evidence type="ECO:0000256" key="5">
    <source>
        <dbReference type="SAM" id="MobiDB-lite"/>
    </source>
</evidence>
<dbReference type="InterPro" id="IPR001878">
    <property type="entry name" value="Znf_CCHC"/>
</dbReference>
<evidence type="ECO:0000256" key="3">
    <source>
        <dbReference type="PROSITE-ProRule" id="PRU00047"/>
    </source>
</evidence>
<dbReference type="InterPro" id="IPR043128">
    <property type="entry name" value="Rev_trsase/Diguanyl_cyclase"/>
</dbReference>
<dbReference type="CDD" id="cd01647">
    <property type="entry name" value="RT_LTR"/>
    <property type="match status" value="1"/>
</dbReference>
<dbReference type="InterPro" id="IPR000477">
    <property type="entry name" value="RT_dom"/>
</dbReference>
<evidence type="ECO:0000256" key="1">
    <source>
        <dbReference type="ARBA" id="ARBA00010879"/>
    </source>
</evidence>
<feature type="region of interest" description="Disordered" evidence="5">
    <location>
        <begin position="362"/>
        <end position="389"/>
    </location>
</feature>
<dbReference type="PANTHER" id="PTHR15503:SF22">
    <property type="entry name" value="TRANSPOSON TY3-I GAG POLYPROTEIN"/>
    <property type="match status" value="1"/>
</dbReference>
<accession>A0A8C6XV86</accession>
<dbReference type="InterPro" id="IPR036875">
    <property type="entry name" value="Znf_CCHC_sf"/>
</dbReference>
<evidence type="ECO:0000313" key="8">
    <source>
        <dbReference type="Proteomes" id="UP000694559"/>
    </source>
</evidence>
<evidence type="ECO:0000256" key="2">
    <source>
        <dbReference type="ARBA" id="ARBA00012180"/>
    </source>
</evidence>
<dbReference type="Pfam" id="PF16297">
    <property type="entry name" value="DUF4939"/>
    <property type="match status" value="1"/>
</dbReference>
<dbReference type="GO" id="GO:0004523">
    <property type="term" value="F:RNA-DNA hybrid ribonuclease activity"/>
    <property type="evidence" value="ECO:0007669"/>
    <property type="project" value="UniProtKB-EC"/>
</dbReference>
<feature type="domain" description="CCHC-type" evidence="6">
    <location>
        <begin position="342"/>
        <end position="357"/>
    </location>
</feature>
<dbReference type="Pfam" id="PF00078">
    <property type="entry name" value="RVT_1"/>
    <property type="match status" value="1"/>
</dbReference>
<dbReference type="GO" id="GO:0003676">
    <property type="term" value="F:nucleic acid binding"/>
    <property type="evidence" value="ECO:0007669"/>
    <property type="project" value="InterPro"/>
</dbReference>
<evidence type="ECO:0000313" key="7">
    <source>
        <dbReference type="Ensembl" id="ENSNNAP00000020342.1"/>
    </source>
</evidence>
<keyword evidence="4" id="KW-0175">Coiled coil</keyword>
<dbReference type="Gene3D" id="3.10.10.10">
    <property type="entry name" value="HIV Type 1 Reverse Transcriptase, subunit A, domain 1"/>
    <property type="match status" value="1"/>
</dbReference>
<keyword evidence="3" id="KW-0863">Zinc-finger</keyword>
<keyword evidence="3" id="KW-0479">Metal-binding</keyword>
<dbReference type="Gene3D" id="3.30.70.270">
    <property type="match status" value="1"/>
</dbReference>
<keyword evidence="3" id="KW-0862">Zinc</keyword>
<protein>
    <recommendedName>
        <fullName evidence="2">ribonuclease H</fullName>
        <ecNumber evidence="2">3.1.26.4</ecNumber>
    </recommendedName>
</protein>
<evidence type="ECO:0000256" key="4">
    <source>
        <dbReference type="SAM" id="Coils"/>
    </source>
</evidence>
<dbReference type="PANTHER" id="PTHR15503">
    <property type="entry name" value="LDOC1 RELATED"/>
    <property type="match status" value="1"/>
</dbReference>
<dbReference type="InterPro" id="IPR021109">
    <property type="entry name" value="Peptidase_aspartic_dom_sf"/>
</dbReference>
<dbReference type="Gene3D" id="4.10.60.10">
    <property type="entry name" value="Zinc finger, CCHC-type"/>
    <property type="match status" value="1"/>
</dbReference>
<keyword evidence="8" id="KW-1185">Reference proteome</keyword>
<proteinExistence type="inferred from homology"/>
<dbReference type="SUPFAM" id="SSF56672">
    <property type="entry name" value="DNA/RNA polymerases"/>
    <property type="match status" value="1"/>
</dbReference>
<dbReference type="SUPFAM" id="SSF57756">
    <property type="entry name" value="Retrovirus zinc finger-like domains"/>
    <property type="match status" value="1"/>
</dbReference>
<dbReference type="SMART" id="SM00343">
    <property type="entry name" value="ZnF_C2HC"/>
    <property type="match status" value="1"/>
</dbReference>
<name>A0A8C6XV86_NAJNA</name>
<dbReference type="InterPro" id="IPR043502">
    <property type="entry name" value="DNA/RNA_pol_sf"/>
</dbReference>
<dbReference type="OMA" id="CAANTSW"/>
<evidence type="ECO:0000259" key="6">
    <source>
        <dbReference type="PROSITE" id="PS50158"/>
    </source>
</evidence>
<organism evidence="7 8">
    <name type="scientific">Naja naja</name>
    <name type="common">Indian cobra</name>
    <dbReference type="NCBI Taxonomy" id="35670"/>
    <lineage>
        <taxon>Eukaryota</taxon>
        <taxon>Metazoa</taxon>
        <taxon>Chordata</taxon>
        <taxon>Craniata</taxon>
        <taxon>Vertebrata</taxon>
        <taxon>Euteleostomi</taxon>
        <taxon>Lepidosauria</taxon>
        <taxon>Squamata</taxon>
        <taxon>Bifurcata</taxon>
        <taxon>Unidentata</taxon>
        <taxon>Episquamata</taxon>
        <taxon>Toxicofera</taxon>
        <taxon>Serpentes</taxon>
        <taxon>Colubroidea</taxon>
        <taxon>Elapidae</taxon>
        <taxon>Elapinae</taxon>
        <taxon>Naja</taxon>
    </lineage>
</organism>
<dbReference type="InterPro" id="IPR032567">
    <property type="entry name" value="RTL1-rel"/>
</dbReference>
<comment type="similarity">
    <text evidence="1">Belongs to the beta type-B retroviral polymerase family. HERV class-II K(HML-2) pol subfamily.</text>
</comment>
<dbReference type="Proteomes" id="UP000694559">
    <property type="component" value="Unplaced"/>
</dbReference>
<dbReference type="InterPro" id="IPR032549">
    <property type="entry name" value="DUF4939"/>
</dbReference>
<feature type="coiled-coil region" evidence="4">
    <location>
        <begin position="84"/>
        <end position="111"/>
    </location>
</feature>